<dbReference type="Gene3D" id="2.130.10.10">
    <property type="entry name" value="YVTN repeat-like/Quinoprotein amine dehydrogenase"/>
    <property type="match status" value="2"/>
</dbReference>
<dbReference type="PANTHER" id="PTHR16022:SF0">
    <property type="entry name" value="CYTOPLASMIC DYNEIN 2 INTERMEDIATE CHAIN 1"/>
    <property type="match status" value="1"/>
</dbReference>
<dbReference type="EMBL" id="KQ257452">
    <property type="protein sequence ID" value="KND03309.1"/>
    <property type="molecule type" value="Genomic_DNA"/>
</dbReference>
<dbReference type="OMA" id="ILNMWVV"/>
<sequence>MVTLDVCFYDVFDLHPMNEYELYIRNFGSSNAVQAATQSNEDRTDQDMQTDVWPTDVKWVQCPPDQFTDSGSGNPLTHSTGHLRSNSKILDVVAKVDSVRLSNFLQRSSQVMDILLEESTAAMGISSGFAEQSSLNISQGVTTLQQQKNLSGRQIRDVCYSTTDYRLLLVAYSMASGEQEKDILGDKGILCLWQLSDPTVPYRVLVCEGDPTCCCFAPTKPYLVFAGTGDGSVLAWNLQESPSLHRKVIIDGQEILLRYPSYSTSGIYTLKGTHDEPIRNIMALHQYRPAREDNWHAALGVSSELEGQSFQVASLDESGWMHIWAVVELRSESITASELDFGMAIGGRLKLIRSTGFKISLPRSQTRSAVTDLRVLDCKFRTNDIDRFIVGTDIGTIIHESRFRNRCNPRTYNLKETTIAQIDGVSSLDFCPHDPRLFLAGYTSGMVGMFAANEATAIMRWTVSKGPVRLVRWSPHRPAVFYVLDETGTLHVWDLSESEAQATQVVKATKTGDNGRIVTFALSPTIVSAASTVSHANLAAASGRNATIMLGYADGTMEVHLLDSTLAERAIDEEHVLASYVGGTRVSQNAGKEDEEMYENDHDSVYDA</sequence>
<dbReference type="InterPro" id="IPR042505">
    <property type="entry name" value="DYNC2I1"/>
</dbReference>
<dbReference type="GO" id="GO:0005929">
    <property type="term" value="C:cilium"/>
    <property type="evidence" value="ECO:0007669"/>
    <property type="project" value="GOC"/>
</dbReference>
<evidence type="ECO:0000313" key="2">
    <source>
        <dbReference type="EMBL" id="KND03309.1"/>
    </source>
</evidence>
<dbReference type="RefSeq" id="XP_016611348.1">
    <property type="nucleotide sequence ID" value="XM_016750647.1"/>
</dbReference>
<dbReference type="InterPro" id="IPR036322">
    <property type="entry name" value="WD40_repeat_dom_sf"/>
</dbReference>
<dbReference type="GO" id="GO:0005868">
    <property type="term" value="C:cytoplasmic dynein complex"/>
    <property type="evidence" value="ECO:0007669"/>
    <property type="project" value="InterPro"/>
</dbReference>
<feature type="region of interest" description="Disordered" evidence="1">
    <location>
        <begin position="588"/>
        <end position="608"/>
    </location>
</feature>
<dbReference type="GO" id="GO:0045503">
    <property type="term" value="F:dynein light chain binding"/>
    <property type="evidence" value="ECO:0007669"/>
    <property type="project" value="InterPro"/>
</dbReference>
<dbReference type="GeneID" id="27685948"/>
<dbReference type="GO" id="GO:0042073">
    <property type="term" value="P:intraciliary transport"/>
    <property type="evidence" value="ECO:0007669"/>
    <property type="project" value="InterPro"/>
</dbReference>
<reference evidence="2 3" key="1">
    <citation type="submission" date="2009-08" db="EMBL/GenBank/DDBJ databases">
        <title>The Genome Sequence of Spizellomyces punctatus strain DAOM BR117.</title>
        <authorList>
            <consortium name="The Broad Institute Genome Sequencing Platform"/>
            <person name="Russ C."/>
            <person name="Cuomo C."/>
            <person name="Shea T."/>
            <person name="Young S.K."/>
            <person name="Zeng Q."/>
            <person name="Koehrsen M."/>
            <person name="Haas B."/>
            <person name="Borodovsky M."/>
            <person name="Guigo R."/>
            <person name="Alvarado L."/>
            <person name="Berlin A."/>
            <person name="Bochicchio J."/>
            <person name="Borenstein D."/>
            <person name="Chapman S."/>
            <person name="Chen Z."/>
            <person name="Engels R."/>
            <person name="Freedman E."/>
            <person name="Gellesch M."/>
            <person name="Goldberg J."/>
            <person name="Griggs A."/>
            <person name="Gujja S."/>
            <person name="Heiman D."/>
            <person name="Hepburn T."/>
            <person name="Howarth C."/>
            <person name="Jen D."/>
            <person name="Larson L."/>
            <person name="Lewis B."/>
            <person name="Mehta T."/>
            <person name="Park D."/>
            <person name="Pearson M."/>
            <person name="Roberts A."/>
            <person name="Saif S."/>
            <person name="Shenoy N."/>
            <person name="Sisk P."/>
            <person name="Stolte C."/>
            <person name="Sykes S."/>
            <person name="Thomson T."/>
            <person name="Walk T."/>
            <person name="White J."/>
            <person name="Yandava C."/>
            <person name="Burger G."/>
            <person name="Gray M.W."/>
            <person name="Holland P.W.H."/>
            <person name="King N."/>
            <person name="Lang F.B.F."/>
            <person name="Roger A.J."/>
            <person name="Ruiz-Trillo I."/>
            <person name="Lander E."/>
            <person name="Nusbaum C."/>
        </authorList>
    </citation>
    <scope>NUCLEOTIDE SEQUENCE [LARGE SCALE GENOMIC DNA]</scope>
    <source>
        <strain evidence="2 3">DAOM BR117</strain>
    </source>
</reference>
<dbReference type="VEuPathDB" id="FungiDB:SPPG_02357"/>
<dbReference type="Proteomes" id="UP000053201">
    <property type="component" value="Unassembled WGS sequence"/>
</dbReference>
<name>A0A0L0HR28_SPIPD</name>
<dbReference type="AlphaFoldDB" id="A0A0L0HR28"/>
<keyword evidence="3" id="KW-1185">Reference proteome</keyword>
<proteinExistence type="predicted"/>
<dbReference type="InterPro" id="IPR001680">
    <property type="entry name" value="WD40_rpt"/>
</dbReference>
<evidence type="ECO:0000313" key="3">
    <source>
        <dbReference type="Proteomes" id="UP000053201"/>
    </source>
</evidence>
<dbReference type="GO" id="GO:0045504">
    <property type="term" value="F:dynein heavy chain binding"/>
    <property type="evidence" value="ECO:0007669"/>
    <property type="project" value="InterPro"/>
</dbReference>
<feature type="compositionally biased region" description="Basic and acidic residues" evidence="1">
    <location>
        <begin position="599"/>
        <end position="608"/>
    </location>
</feature>
<protein>
    <submittedName>
        <fullName evidence="2">Uncharacterized protein</fullName>
    </submittedName>
</protein>
<accession>A0A0L0HR28</accession>
<dbReference type="InterPro" id="IPR015943">
    <property type="entry name" value="WD40/YVTN_repeat-like_dom_sf"/>
</dbReference>
<dbReference type="SUPFAM" id="SSF50978">
    <property type="entry name" value="WD40 repeat-like"/>
    <property type="match status" value="1"/>
</dbReference>
<evidence type="ECO:0000256" key="1">
    <source>
        <dbReference type="SAM" id="MobiDB-lite"/>
    </source>
</evidence>
<dbReference type="PANTHER" id="PTHR16022">
    <property type="entry name" value="WD REPEAT DOMAIN 60"/>
    <property type="match status" value="1"/>
</dbReference>
<dbReference type="OrthoDB" id="2162425at2759"/>
<dbReference type="SMART" id="SM00320">
    <property type="entry name" value="WD40"/>
    <property type="match status" value="3"/>
</dbReference>
<gene>
    <name evidence="2" type="ORF">SPPG_02357</name>
</gene>
<organism evidence="2 3">
    <name type="scientific">Spizellomyces punctatus (strain DAOM BR117)</name>
    <dbReference type="NCBI Taxonomy" id="645134"/>
    <lineage>
        <taxon>Eukaryota</taxon>
        <taxon>Fungi</taxon>
        <taxon>Fungi incertae sedis</taxon>
        <taxon>Chytridiomycota</taxon>
        <taxon>Chytridiomycota incertae sedis</taxon>
        <taxon>Chytridiomycetes</taxon>
        <taxon>Spizellomycetales</taxon>
        <taxon>Spizellomycetaceae</taxon>
        <taxon>Spizellomyces</taxon>
    </lineage>
</organism>